<dbReference type="Proteomes" id="UP000321121">
    <property type="component" value="Unassembled WGS sequence"/>
</dbReference>
<dbReference type="SUPFAM" id="SSF55729">
    <property type="entry name" value="Acyl-CoA N-acyltransferases (Nat)"/>
    <property type="match status" value="1"/>
</dbReference>
<dbReference type="Pfam" id="PF00583">
    <property type="entry name" value="Acetyltransf_1"/>
    <property type="match status" value="1"/>
</dbReference>
<sequence length="179" mass="20321">MSQASVMDIRLAAERDLPRIVEIYNAAVPSRRSTADTETVTPESRREWFHRHEPQRRPLLVGEDQGDIVAWMSFEDFYGRPAYAHTAELSIYIAPEYQGRLLGKRLLQRAEALAPSLDIHTLVGYLFAHNTPSLRLLRASGYQEWGRLLDVARMDGRDYSLCIMGKRLEGAPAPLEAPD</sequence>
<dbReference type="RefSeq" id="WP_246124624.1">
    <property type="nucleotide sequence ID" value="NZ_BJUS01000003.1"/>
</dbReference>
<dbReference type="CDD" id="cd04301">
    <property type="entry name" value="NAT_SF"/>
    <property type="match status" value="1"/>
</dbReference>
<keyword evidence="5" id="KW-1185">Reference proteome</keyword>
<dbReference type="PANTHER" id="PTHR43072">
    <property type="entry name" value="N-ACETYLTRANSFERASE"/>
    <property type="match status" value="1"/>
</dbReference>
<dbReference type="InterPro" id="IPR000182">
    <property type="entry name" value="GNAT_dom"/>
</dbReference>
<evidence type="ECO:0000256" key="2">
    <source>
        <dbReference type="ARBA" id="ARBA00023315"/>
    </source>
</evidence>
<feature type="domain" description="N-acetyltransferase" evidence="3">
    <location>
        <begin position="7"/>
        <end position="169"/>
    </location>
</feature>
<proteinExistence type="predicted"/>
<evidence type="ECO:0000313" key="5">
    <source>
        <dbReference type="Proteomes" id="UP000321121"/>
    </source>
</evidence>
<dbReference type="EMBL" id="BJUS01000003">
    <property type="protein sequence ID" value="GEK72012.1"/>
    <property type="molecule type" value="Genomic_DNA"/>
</dbReference>
<organism evidence="4 5">
    <name type="scientific">Halomonas halophila</name>
    <dbReference type="NCBI Taxonomy" id="29573"/>
    <lineage>
        <taxon>Bacteria</taxon>
        <taxon>Pseudomonadati</taxon>
        <taxon>Pseudomonadota</taxon>
        <taxon>Gammaproteobacteria</taxon>
        <taxon>Oceanospirillales</taxon>
        <taxon>Halomonadaceae</taxon>
        <taxon>Halomonas</taxon>
    </lineage>
</organism>
<evidence type="ECO:0000259" key="3">
    <source>
        <dbReference type="PROSITE" id="PS51186"/>
    </source>
</evidence>
<keyword evidence="2" id="KW-0012">Acyltransferase</keyword>
<reference evidence="4 5" key="1">
    <citation type="submission" date="2019-07" db="EMBL/GenBank/DDBJ databases">
        <title>Whole genome shotgun sequence of Halomonas halophila NBRC 102604.</title>
        <authorList>
            <person name="Hosoyama A."/>
            <person name="Uohara A."/>
            <person name="Ohji S."/>
            <person name="Ichikawa N."/>
        </authorList>
    </citation>
    <scope>NUCLEOTIDE SEQUENCE [LARGE SCALE GENOMIC DNA]</scope>
    <source>
        <strain evidence="4 5">NBRC 102604</strain>
    </source>
</reference>
<name>A0ABQ0U0T2_9GAMM</name>
<comment type="caution">
    <text evidence="4">The sequence shown here is derived from an EMBL/GenBank/DDBJ whole genome shotgun (WGS) entry which is preliminary data.</text>
</comment>
<evidence type="ECO:0000313" key="4">
    <source>
        <dbReference type="EMBL" id="GEK72012.1"/>
    </source>
</evidence>
<keyword evidence="1" id="KW-0808">Transferase</keyword>
<accession>A0ABQ0U0T2</accession>
<dbReference type="PROSITE" id="PS51186">
    <property type="entry name" value="GNAT"/>
    <property type="match status" value="1"/>
</dbReference>
<protein>
    <submittedName>
        <fullName evidence="4">Phosphinothricin acetyltransferase</fullName>
    </submittedName>
</protein>
<evidence type="ECO:0000256" key="1">
    <source>
        <dbReference type="ARBA" id="ARBA00022679"/>
    </source>
</evidence>
<gene>
    <name evidence="4" type="ORF">HHA04nite_05560</name>
</gene>
<dbReference type="Gene3D" id="3.40.630.30">
    <property type="match status" value="1"/>
</dbReference>
<dbReference type="InterPro" id="IPR016181">
    <property type="entry name" value="Acyl_CoA_acyltransferase"/>
</dbReference>
<dbReference type="PANTHER" id="PTHR43072:SF23">
    <property type="entry name" value="UPF0039 PROTEIN C11D3.02C"/>
    <property type="match status" value="1"/>
</dbReference>